<evidence type="ECO:0000256" key="1">
    <source>
        <dbReference type="SAM" id="MobiDB-lite"/>
    </source>
</evidence>
<name>A0ABD3PAL4_9STRA</name>
<comment type="caution">
    <text evidence="2">The sequence shown here is derived from an EMBL/GenBank/DDBJ whole genome shotgun (WGS) entry which is preliminary data.</text>
</comment>
<dbReference type="Proteomes" id="UP001516023">
    <property type="component" value="Unassembled WGS sequence"/>
</dbReference>
<gene>
    <name evidence="2" type="ORF">HJC23_012474</name>
</gene>
<protein>
    <submittedName>
        <fullName evidence="2">Uncharacterized protein</fullName>
    </submittedName>
</protein>
<proteinExistence type="predicted"/>
<organism evidence="2 3">
    <name type="scientific">Cyclotella cryptica</name>
    <dbReference type="NCBI Taxonomy" id="29204"/>
    <lineage>
        <taxon>Eukaryota</taxon>
        <taxon>Sar</taxon>
        <taxon>Stramenopiles</taxon>
        <taxon>Ochrophyta</taxon>
        <taxon>Bacillariophyta</taxon>
        <taxon>Coscinodiscophyceae</taxon>
        <taxon>Thalassiosirophycidae</taxon>
        <taxon>Stephanodiscales</taxon>
        <taxon>Stephanodiscaceae</taxon>
        <taxon>Cyclotella</taxon>
    </lineage>
</organism>
<sequence length="234" mass="25737">MNTPKISPNIRTNNNTNKAVAQQQHVKRVSFQKAIEGSDENTATVELHSPGNLSSNPKLKPAMKTQIEETCDCVKHITKTSCPSNSFPPVSTSQHEMASSLPTLPTAPRRRVKSMPVGSSASRNFFGITGADSRCSSMKPLAMLHEDCVIGEGKHSDPVIETKEKVVDKAKTVIERDIQTRPNSVDMAASVTMKQPSKKGARLQQKIHLQLYHSLISNDPSMSTAILRNFLHRK</sequence>
<keyword evidence="3" id="KW-1185">Reference proteome</keyword>
<accession>A0ABD3PAL4</accession>
<evidence type="ECO:0000313" key="2">
    <source>
        <dbReference type="EMBL" id="KAL3784871.1"/>
    </source>
</evidence>
<feature type="region of interest" description="Disordered" evidence="1">
    <location>
        <begin position="40"/>
        <end position="59"/>
    </location>
</feature>
<dbReference type="EMBL" id="JABMIG020000227">
    <property type="protein sequence ID" value="KAL3784871.1"/>
    <property type="molecule type" value="Genomic_DNA"/>
</dbReference>
<reference evidence="2 3" key="1">
    <citation type="journal article" date="2020" name="G3 (Bethesda)">
        <title>Improved Reference Genome for Cyclotella cryptica CCMP332, a Model for Cell Wall Morphogenesis, Salinity Adaptation, and Lipid Production in Diatoms (Bacillariophyta).</title>
        <authorList>
            <person name="Roberts W.R."/>
            <person name="Downey K.M."/>
            <person name="Ruck E.C."/>
            <person name="Traller J.C."/>
            <person name="Alverson A.J."/>
        </authorList>
    </citation>
    <scope>NUCLEOTIDE SEQUENCE [LARGE SCALE GENOMIC DNA]</scope>
    <source>
        <strain evidence="2 3">CCMP332</strain>
    </source>
</reference>
<evidence type="ECO:0000313" key="3">
    <source>
        <dbReference type="Proteomes" id="UP001516023"/>
    </source>
</evidence>
<dbReference type="AlphaFoldDB" id="A0ABD3PAL4"/>